<feature type="compositionally biased region" description="Basic residues" evidence="1">
    <location>
        <begin position="21"/>
        <end position="32"/>
    </location>
</feature>
<sequence length="105" mass="11888">IESKEDILNANTLRIKIRCSRGMRLTKNKKPFRQREKTDGIRDNPTNATEHKHTHTNPKADQNTGSEIHLPSTSRRPARQQPAMTGAGPSDDDLQAVDQMAWLFV</sequence>
<feature type="non-terminal residue" evidence="2">
    <location>
        <position position="105"/>
    </location>
</feature>
<dbReference type="Proteomes" id="UP001233999">
    <property type="component" value="Unassembled WGS sequence"/>
</dbReference>
<keyword evidence="3" id="KW-1185">Reference proteome</keyword>
<feature type="compositionally biased region" description="Basic and acidic residues" evidence="1">
    <location>
        <begin position="33"/>
        <end position="42"/>
    </location>
</feature>
<accession>A0AAD8E512</accession>
<feature type="region of interest" description="Disordered" evidence="1">
    <location>
        <begin position="21"/>
        <end position="94"/>
    </location>
</feature>
<organism evidence="2 3">
    <name type="scientific">Diploptera punctata</name>
    <name type="common">Pacific beetle cockroach</name>
    <dbReference type="NCBI Taxonomy" id="6984"/>
    <lineage>
        <taxon>Eukaryota</taxon>
        <taxon>Metazoa</taxon>
        <taxon>Ecdysozoa</taxon>
        <taxon>Arthropoda</taxon>
        <taxon>Hexapoda</taxon>
        <taxon>Insecta</taxon>
        <taxon>Pterygota</taxon>
        <taxon>Neoptera</taxon>
        <taxon>Polyneoptera</taxon>
        <taxon>Dictyoptera</taxon>
        <taxon>Blattodea</taxon>
        <taxon>Blaberoidea</taxon>
        <taxon>Blaberidae</taxon>
        <taxon>Diplopterinae</taxon>
        <taxon>Diploptera</taxon>
    </lineage>
</organism>
<evidence type="ECO:0000313" key="3">
    <source>
        <dbReference type="Proteomes" id="UP001233999"/>
    </source>
</evidence>
<evidence type="ECO:0000313" key="2">
    <source>
        <dbReference type="EMBL" id="KAJ9576822.1"/>
    </source>
</evidence>
<comment type="caution">
    <text evidence="2">The sequence shown here is derived from an EMBL/GenBank/DDBJ whole genome shotgun (WGS) entry which is preliminary data.</text>
</comment>
<protein>
    <submittedName>
        <fullName evidence="2">Uncharacterized protein</fullName>
    </submittedName>
</protein>
<evidence type="ECO:0000256" key="1">
    <source>
        <dbReference type="SAM" id="MobiDB-lite"/>
    </source>
</evidence>
<feature type="compositionally biased region" description="Polar residues" evidence="1">
    <location>
        <begin position="57"/>
        <end position="75"/>
    </location>
</feature>
<gene>
    <name evidence="2" type="ORF">L9F63_006596</name>
</gene>
<dbReference type="EMBL" id="JASPKZ010009390">
    <property type="protein sequence ID" value="KAJ9576822.1"/>
    <property type="molecule type" value="Genomic_DNA"/>
</dbReference>
<proteinExistence type="predicted"/>
<name>A0AAD8E512_DIPPU</name>
<feature type="non-terminal residue" evidence="2">
    <location>
        <position position="1"/>
    </location>
</feature>
<reference evidence="2" key="1">
    <citation type="journal article" date="2023" name="IScience">
        <title>Live-bearing cockroach genome reveals convergent evolutionary mechanisms linked to viviparity in insects and beyond.</title>
        <authorList>
            <person name="Fouks B."/>
            <person name="Harrison M.C."/>
            <person name="Mikhailova A.A."/>
            <person name="Marchal E."/>
            <person name="English S."/>
            <person name="Carruthers M."/>
            <person name="Jennings E.C."/>
            <person name="Chiamaka E.L."/>
            <person name="Frigard R.A."/>
            <person name="Pippel M."/>
            <person name="Attardo G.M."/>
            <person name="Benoit J.B."/>
            <person name="Bornberg-Bauer E."/>
            <person name="Tobe S.S."/>
        </authorList>
    </citation>
    <scope>NUCLEOTIDE SEQUENCE</scope>
    <source>
        <strain evidence="2">Stay&amp;Tobe</strain>
    </source>
</reference>
<reference evidence="2" key="2">
    <citation type="submission" date="2023-05" db="EMBL/GenBank/DDBJ databases">
        <authorList>
            <person name="Fouks B."/>
        </authorList>
    </citation>
    <scope>NUCLEOTIDE SEQUENCE</scope>
    <source>
        <strain evidence="2">Stay&amp;Tobe</strain>
        <tissue evidence="2">Testes</tissue>
    </source>
</reference>
<dbReference type="AlphaFoldDB" id="A0AAD8E512"/>